<evidence type="ECO:0000256" key="1">
    <source>
        <dbReference type="ARBA" id="ARBA00035112"/>
    </source>
</evidence>
<evidence type="ECO:0008006" key="4">
    <source>
        <dbReference type="Google" id="ProtNLM"/>
    </source>
</evidence>
<dbReference type="EMBL" id="KV441549">
    <property type="protein sequence ID" value="OAG10891.1"/>
    <property type="molecule type" value="Genomic_DNA"/>
</dbReference>
<dbReference type="InParanoid" id="A0A177CUL0"/>
<dbReference type="Pfam" id="PF11807">
    <property type="entry name" value="UstYa"/>
    <property type="match status" value="1"/>
</dbReference>
<sequence length="229" mass="26819">MWEKRVLLEATDEVCLEHTSKYSLLVKEVEPKWHDVRFNGTFLHENVYRQSAGPEVDAAWEALGVDYRPIVVPLEEAEKTGLRRDQVRVEDIHGGGFVANVEGLHHLHCLNILRKSLRWNYEYYLTEKKPPFSNSEDIVRIHVTHCLDILRQQLMCVPDIGVLGQVWYKLESMPQPMPFVDFNTEHRCRDFEGVRAWAERHQLPDEREVDLEHFYRMPGPGDTIYSAIP</sequence>
<protein>
    <recommendedName>
        <fullName evidence="4">Tat pathway signal sequence</fullName>
    </recommendedName>
</protein>
<keyword evidence="3" id="KW-1185">Reference proteome</keyword>
<name>A0A177CUL0_9PLEO</name>
<dbReference type="GO" id="GO:0043386">
    <property type="term" value="P:mycotoxin biosynthetic process"/>
    <property type="evidence" value="ECO:0007669"/>
    <property type="project" value="InterPro"/>
</dbReference>
<dbReference type="Proteomes" id="UP000077069">
    <property type="component" value="Unassembled WGS sequence"/>
</dbReference>
<proteinExistence type="inferred from homology"/>
<dbReference type="STRING" id="1460663.A0A177CUL0"/>
<gene>
    <name evidence="2" type="ORF">CC84DRAFT_1081241</name>
</gene>
<dbReference type="AlphaFoldDB" id="A0A177CUL0"/>
<dbReference type="RefSeq" id="XP_018041256.1">
    <property type="nucleotide sequence ID" value="XM_018173922.1"/>
</dbReference>
<dbReference type="PANTHER" id="PTHR33365">
    <property type="entry name" value="YALI0B05434P"/>
    <property type="match status" value="1"/>
</dbReference>
<reference evidence="2 3" key="1">
    <citation type="submission" date="2016-05" db="EMBL/GenBank/DDBJ databases">
        <title>Comparative analysis of secretome profiles of manganese(II)-oxidizing ascomycete fungi.</title>
        <authorList>
            <consortium name="DOE Joint Genome Institute"/>
            <person name="Zeiner C.A."/>
            <person name="Purvine S.O."/>
            <person name="Zink E.M."/>
            <person name="Wu S."/>
            <person name="Pasa-Tolic L."/>
            <person name="Chaput D.L."/>
            <person name="Haridas S."/>
            <person name="Grigoriev I.V."/>
            <person name="Santelli C.M."/>
            <person name="Hansel C.M."/>
        </authorList>
    </citation>
    <scope>NUCLEOTIDE SEQUENCE [LARGE SCALE GENOMIC DNA]</scope>
    <source>
        <strain evidence="2 3">AP3s5-JAC2a</strain>
    </source>
</reference>
<accession>A0A177CUL0</accession>
<dbReference type="OrthoDB" id="3687641at2759"/>
<comment type="similarity">
    <text evidence="1">Belongs to the ustYa family.</text>
</comment>
<dbReference type="GeneID" id="28757408"/>
<organism evidence="2 3">
    <name type="scientific">Paraphaeosphaeria sporulosa</name>
    <dbReference type="NCBI Taxonomy" id="1460663"/>
    <lineage>
        <taxon>Eukaryota</taxon>
        <taxon>Fungi</taxon>
        <taxon>Dikarya</taxon>
        <taxon>Ascomycota</taxon>
        <taxon>Pezizomycotina</taxon>
        <taxon>Dothideomycetes</taxon>
        <taxon>Pleosporomycetidae</taxon>
        <taxon>Pleosporales</taxon>
        <taxon>Massarineae</taxon>
        <taxon>Didymosphaeriaceae</taxon>
        <taxon>Paraphaeosphaeria</taxon>
    </lineage>
</organism>
<dbReference type="PANTHER" id="PTHR33365:SF13">
    <property type="entry name" value="TAT PATHWAY SIGNAL SEQUENCE"/>
    <property type="match status" value="1"/>
</dbReference>
<evidence type="ECO:0000313" key="3">
    <source>
        <dbReference type="Proteomes" id="UP000077069"/>
    </source>
</evidence>
<evidence type="ECO:0000313" key="2">
    <source>
        <dbReference type="EMBL" id="OAG10891.1"/>
    </source>
</evidence>
<dbReference type="InterPro" id="IPR021765">
    <property type="entry name" value="UstYa-like"/>
</dbReference>